<comment type="pathway">
    <text evidence="2 10">Protein modification; protein ubiquitination.</text>
</comment>
<feature type="compositionally biased region" description="Pro residues" evidence="11">
    <location>
        <begin position="573"/>
        <end position="591"/>
    </location>
</feature>
<dbReference type="PROSITE" id="PS51157">
    <property type="entry name" value="ZF_UBR"/>
    <property type="match status" value="1"/>
</dbReference>
<evidence type="ECO:0000256" key="8">
    <source>
        <dbReference type="ARBA" id="ARBA00046341"/>
    </source>
</evidence>
<feature type="compositionally biased region" description="Polar residues" evidence="11">
    <location>
        <begin position="1152"/>
        <end position="1162"/>
    </location>
</feature>
<evidence type="ECO:0000256" key="1">
    <source>
        <dbReference type="ARBA" id="ARBA00000900"/>
    </source>
</evidence>
<sequence>MNSCGSASSAADGRVDGEDEVGGEEGGLSVQLLFNGDVCTADEAIRGLTQELYGEQTLERIKAVERTLKAAQGNSGICGAVWGKNEICFKCYDCQADPTCAICAPCFFNGNHEGHNWRISMTHGGCCDCGDASSWNPRGFCRFHQGITPEMDGPGSLEMVPTKIRKVSRSRIADLVAYADSIFLGDKEDSKRRVAFSKIIEWLQSISGVCFGFRYQICCTLTDERLQRWIHKHDTLTSHEQRMMHNFYLALMISPNFKRRFCKIFAHNYRKLVESNALDSSLHGLSVQMFTVAELAIMLVHDGFVKTVLTALRSHYEIDKRTETVQPERTHGQGTAMRLMTDLQYLLNHRDVCAYALEDYETRQAFFDCLTLFNRMNLQDRYKDDHIPYENLRYEVSFPLEVQLINSTFQPFFEHCKRPEVVENVSALAFYSDLVDTLLKLPPLYNTSDKASFHIPLLRFLASSLDYHQVLRTLTGPLSTPHNALPPSEGPPIPVTREVKLDGLRCLFTPDVLTRIIRHCVGVLRFAAEIQEGYWVRNGETMRDQRRRYLEKDGLHRLDINLTQFAVTLLGHPPLPPPTTPPPTLDRPSPFPSGEGDVEMADGEAADGGASPTYRQQFHQQWSGALDPLSMLWGCCFDLTPSSVDLRDEGDGDHDQGGGDGDEDKKGPSQRKRSRELQKKRKALARDSSSRREGGIHLGSPFSIFKHSFLSKSLAEAAQRKAEALSSPAASPLPAAAADGATRVDGEPPRERHLVVQLSSARSETRARFQAIRQWWQKLLEHKYRVKVRGAPTVKRIRSHEGATAPPAAAAASASASAGSGGRDEGQDDLDVDIDDIGDPDGGDDRGGEFDSKAVSDAFRMNFFWSLVMRLLNEAFYIEICSCPRKTRPTDFRERIGSVIKRYIVQRLALNPLPYSHVEIAIPKSARHHPDFEMLLEEVADVQRSTAAQQPTAASQAQPPLIEEESDQDAAPAASSAAAAASGVDASPGGGGRSVYRLKPAAWALVDTFWAVGNRQDLQNLEETAMKQKHATLIGPTRFDSGMSMEYDYVRDLIADSFKDTLLLDLILDTLDARVKALIKMRKKHGAEEAHRAHGDHPHADPLFASILKILDSLHNTQNPLHTRQKLPTRIPPDASPLPIRSLSPSSAFACPNSNAPFTSPPLTFDPSPPLAPKPDPSEPKGGDEELMLSVAAMDGPGAESTRSATREWRDGGGEGEGGVSARSVVLDRLTAGHVDQLIETLSYLMEHMEGADFHQRCLKVLLPRVVSWHGRLKDNNAPEGAAKPLGPAASSRKARMDTAKQRQAQMLANFVKVQQNFSHLLEDEQDLDDEDEDAMNDTLEAPDERLLEKDDDLICCLCREKGTPESPLALLASVSVSDVLPRVAKRGKRAMPWRCPAITTCGHVGHLSCLGQHLLNVKQRHETGEFFFVSVEMGEFPCPMCRALSNIRLPYLPLSYIVHPDSFNTQTLMWRPHRPPHPPPTDTDGPAAMDIDGAPPPPPPDSHVRLRFAKERDQDSSRPLTSDERRARAEPLTVQASEERIEQLTSQGLPAMQQDETDGSPSDRSGPGDHSMLDLDEDHSPASDDHPDQENDHPVEGLRALDWVGGTEDKIGEQFGKTDETEVVALDDAERCFEGDDRYLFLLGQVLRRELGRYSHLHYLDCLHPDQDIRVKPDGYIMVPDAQTQPSLPPTTREDAYKCWTDSFDQPETCSRGKVADPQHPHLVLAHTCWEGMTHVSWAAYYELLISAALRPNQIALSVPPVPLYVTLIRNALLYRLTAHWWAVAAGEEFTPILSDDYFSVDFWRDKRILNPFFPQVCDTREEAGRPPSKATEEEQRPQQQAAAAAPHPPAAGDRMDMVPEELMEDEHGVEGAGEHQPPTLTHPSTPPQLDEVDHVPFTDALPAHIPPGATLEPLSPRSDDDGSDGYTDVPFTPWGCDVRRALMSSFVAGKMTSPGQMREAIRQLMTVRAMQVLNEVIIGAATTQRQTQLERLLKERERAAKDPSFLIPADYLLGAPHGRATQAPNTRDVCLQMALNYDLARQLFTRALDDTAHNGKLDDDAALGLSWLGLTAEGRPDDRSSIMDPFHSSRARTLTPIAEETVERLAKEWGGERPPDSGSKVPGRKWSEQEGRVMDELLRVLRQARPHISETQMDGTADVRCEEGLQQLCFSVFDFLSTCGGGREGVSRLLWYGSEAERVAGRAALWELFQQQLHESLSSFMQIACWIVSCLWQLHDTDKNRVAFLSNAAAQRFTALAQVLGMPQTLDDCLDPSLLRQAVNVMWHPELRPSGARHWRRYGVSVVPPQVDRIEPVKFCHLPKTYVEVIRMTYGRKSAICGKLPEEPALCLLCGCVVAVNLREHDQRRFEEGECTRHARTCGNGQGVFFLTHKALLLLVDAPKNAFTDVPYVDRHGETDQHLARGRPMTFNPNMNDNLRLLYTRAEIAREIIRNGERTSRYIPTAL</sequence>
<dbReference type="Pfam" id="PF02207">
    <property type="entry name" value="zf-UBR"/>
    <property type="match status" value="1"/>
</dbReference>
<evidence type="ECO:0000256" key="6">
    <source>
        <dbReference type="ARBA" id="ARBA00022786"/>
    </source>
</evidence>
<name>A0A0G4H2X0_VITBC</name>
<evidence type="ECO:0000256" key="11">
    <source>
        <dbReference type="SAM" id="MobiDB-lite"/>
    </source>
</evidence>
<feature type="compositionally biased region" description="Acidic residues" evidence="11">
    <location>
        <begin position="596"/>
        <end position="605"/>
    </location>
</feature>
<dbReference type="InterPro" id="IPR003126">
    <property type="entry name" value="Znf_UBR"/>
</dbReference>
<evidence type="ECO:0000256" key="9">
    <source>
        <dbReference type="PROSITE-ProRule" id="PRU00508"/>
    </source>
</evidence>
<evidence type="ECO:0000313" key="13">
    <source>
        <dbReference type="EMBL" id="CEM38024.1"/>
    </source>
</evidence>
<feature type="compositionally biased region" description="Basic and acidic residues" evidence="11">
    <location>
        <begin position="1820"/>
        <end position="1838"/>
    </location>
</feature>
<dbReference type="CDD" id="cd19673">
    <property type="entry name" value="UBR-box_UBR3"/>
    <property type="match status" value="1"/>
</dbReference>
<keyword evidence="4 10" id="KW-0479">Metal-binding</keyword>
<dbReference type="GO" id="GO:0008270">
    <property type="term" value="F:zinc ion binding"/>
    <property type="evidence" value="ECO:0007669"/>
    <property type="project" value="UniProtKB-UniRule"/>
</dbReference>
<gene>
    <name evidence="13" type="ORF">Vbra_19492</name>
</gene>
<evidence type="ECO:0000256" key="3">
    <source>
        <dbReference type="ARBA" id="ARBA00022679"/>
    </source>
</evidence>
<feature type="compositionally biased region" description="Low complexity" evidence="11">
    <location>
        <begin position="1483"/>
        <end position="1494"/>
    </location>
</feature>
<feature type="zinc finger region" description="UBR-type" evidence="9">
    <location>
        <begin position="76"/>
        <end position="146"/>
    </location>
</feature>
<evidence type="ECO:0000259" key="12">
    <source>
        <dbReference type="PROSITE" id="PS51157"/>
    </source>
</evidence>
<feature type="region of interest" description="Disordered" evidence="11">
    <location>
        <begin position="1"/>
        <end position="23"/>
    </location>
</feature>
<comment type="similarity">
    <text evidence="8 10">Belongs to the E3 ubiquitin-protein ligase UBR1-like family.</text>
</comment>
<keyword evidence="6 10" id="KW-0833">Ubl conjugation pathway</keyword>
<evidence type="ECO:0000313" key="14">
    <source>
        <dbReference type="Proteomes" id="UP000041254"/>
    </source>
</evidence>
<evidence type="ECO:0000256" key="4">
    <source>
        <dbReference type="ARBA" id="ARBA00022723"/>
    </source>
</evidence>
<feature type="region of interest" description="Disordered" evidence="11">
    <location>
        <begin position="725"/>
        <end position="747"/>
    </location>
</feature>
<dbReference type="OrthoDB" id="26387at2759"/>
<dbReference type="SMART" id="SM00396">
    <property type="entry name" value="ZnF_UBR1"/>
    <property type="match status" value="1"/>
</dbReference>
<dbReference type="STRING" id="1169540.A0A0G4H2X0"/>
<proteinExistence type="inferred from homology"/>
<dbReference type="UniPathway" id="UPA00143"/>
<reference evidence="13 14" key="1">
    <citation type="submission" date="2014-11" db="EMBL/GenBank/DDBJ databases">
        <authorList>
            <person name="Zhu J."/>
            <person name="Qi W."/>
            <person name="Song R."/>
        </authorList>
    </citation>
    <scope>NUCLEOTIDE SEQUENCE [LARGE SCALE GENOMIC DNA]</scope>
</reference>
<dbReference type="GO" id="GO:0071596">
    <property type="term" value="P:ubiquitin-dependent protein catabolic process via the N-end rule pathway"/>
    <property type="evidence" value="ECO:0007669"/>
    <property type="project" value="UniProtKB-UniRule"/>
</dbReference>
<feature type="compositionally biased region" description="Basic and acidic residues" evidence="11">
    <location>
        <begin position="1579"/>
        <end position="1595"/>
    </location>
</feature>
<protein>
    <recommendedName>
        <fullName evidence="10">E3 ubiquitin-protein ligase</fullName>
        <ecNumber evidence="10">2.3.2.27</ecNumber>
    </recommendedName>
</protein>
<organism evidence="13 14">
    <name type="scientific">Vitrella brassicaformis (strain CCMP3155)</name>
    <dbReference type="NCBI Taxonomy" id="1169540"/>
    <lineage>
        <taxon>Eukaryota</taxon>
        <taxon>Sar</taxon>
        <taxon>Alveolata</taxon>
        <taxon>Colpodellida</taxon>
        <taxon>Vitrellaceae</taxon>
        <taxon>Vitrella</taxon>
    </lineage>
</organism>
<dbReference type="FunFam" id="2.10.110.30:FF:000002">
    <property type="entry name" value="Putative e3 ubiquitin-protein ligase ubr3"/>
    <property type="match status" value="1"/>
</dbReference>
<dbReference type="Pfam" id="PF18995">
    <property type="entry name" value="PRT6_C"/>
    <property type="match status" value="1"/>
</dbReference>
<accession>A0A0G4H2X0</accession>
<feature type="compositionally biased region" description="Low complexity" evidence="11">
    <location>
        <begin position="802"/>
        <end position="818"/>
    </location>
</feature>
<feature type="compositionally biased region" description="Acidic residues" evidence="11">
    <location>
        <begin position="826"/>
        <end position="842"/>
    </location>
</feature>
<feature type="compositionally biased region" description="Low complexity" evidence="11">
    <location>
        <begin position="969"/>
        <end position="987"/>
    </location>
</feature>
<feature type="region of interest" description="Disordered" evidence="11">
    <location>
        <begin position="943"/>
        <end position="990"/>
    </location>
</feature>
<keyword evidence="14" id="KW-1185">Reference proteome</keyword>
<dbReference type="EC" id="2.3.2.27" evidence="10"/>
<feature type="compositionally biased region" description="Low complexity" evidence="11">
    <location>
        <begin position="945"/>
        <end position="960"/>
    </location>
</feature>
<dbReference type="GO" id="GO:0061630">
    <property type="term" value="F:ubiquitin protein ligase activity"/>
    <property type="evidence" value="ECO:0007669"/>
    <property type="project" value="UniProtKB-UniRule"/>
</dbReference>
<evidence type="ECO:0000256" key="5">
    <source>
        <dbReference type="ARBA" id="ARBA00022771"/>
    </source>
</evidence>
<feature type="region of interest" description="Disordered" evidence="11">
    <location>
        <begin position="571"/>
        <end position="616"/>
    </location>
</feature>
<evidence type="ECO:0000256" key="7">
    <source>
        <dbReference type="ARBA" id="ARBA00022833"/>
    </source>
</evidence>
<keyword evidence="3 10" id="KW-0808">Transferase</keyword>
<feature type="compositionally biased region" description="Basic and acidic residues" evidence="11">
    <location>
        <begin position="1503"/>
        <end position="1530"/>
    </location>
</feature>
<feature type="region of interest" description="Disordered" evidence="11">
    <location>
        <begin position="797"/>
        <end position="849"/>
    </location>
</feature>
<feature type="compositionally biased region" description="Basic residues" evidence="11">
    <location>
        <begin position="668"/>
        <end position="683"/>
    </location>
</feature>
<dbReference type="InterPro" id="IPR044046">
    <property type="entry name" value="E3_ligase_UBR-like_C"/>
</dbReference>
<dbReference type="GO" id="GO:0016567">
    <property type="term" value="P:protein ubiquitination"/>
    <property type="evidence" value="ECO:0007669"/>
    <property type="project" value="UniProtKB-UniRule"/>
</dbReference>
<evidence type="ECO:0000256" key="10">
    <source>
        <dbReference type="RuleBase" id="RU366018"/>
    </source>
</evidence>
<comment type="function">
    <text evidence="10">Ubiquitin ligase protein which is a component of the N-end rule pathway. Recognizes and binds to proteins bearing specific N-terminal residues that are destabilizing according to the N-end rule, leading to their ubiquitination and subsequent degradation.</text>
</comment>
<dbReference type="InParanoid" id="A0A0G4H2X0"/>
<feature type="compositionally biased region" description="Low complexity" evidence="11">
    <location>
        <begin position="1137"/>
        <end position="1147"/>
    </location>
</feature>
<feature type="region of interest" description="Disordered" evidence="11">
    <location>
        <begin position="1820"/>
        <end position="1930"/>
    </location>
</feature>
<dbReference type="GO" id="GO:0005737">
    <property type="term" value="C:cytoplasm"/>
    <property type="evidence" value="ECO:0007669"/>
    <property type="project" value="TreeGrafter"/>
</dbReference>
<evidence type="ECO:0000256" key="2">
    <source>
        <dbReference type="ARBA" id="ARBA00004906"/>
    </source>
</evidence>
<dbReference type="Gene3D" id="2.10.110.30">
    <property type="match status" value="1"/>
</dbReference>
<feature type="region of interest" description="Disordered" evidence="11">
    <location>
        <begin position="1121"/>
        <end position="1220"/>
    </location>
</feature>
<keyword evidence="7 10" id="KW-0862">Zinc</keyword>
<dbReference type="EMBL" id="CDMY01000964">
    <property type="protein sequence ID" value="CEM38024.1"/>
    <property type="molecule type" value="Genomic_DNA"/>
</dbReference>
<feature type="domain" description="UBR-type" evidence="12">
    <location>
        <begin position="76"/>
        <end position="146"/>
    </location>
</feature>
<dbReference type="PANTHER" id="PTHR21497:SF24">
    <property type="entry name" value="E3 UBIQUITIN-PROTEIN LIGASE UBR1"/>
    <property type="match status" value="1"/>
</dbReference>
<comment type="catalytic activity">
    <reaction evidence="1 10">
        <text>S-ubiquitinyl-[E2 ubiquitin-conjugating enzyme]-L-cysteine + [acceptor protein]-L-lysine = [E2 ubiquitin-conjugating enzyme]-L-cysteine + N(6)-ubiquitinyl-[acceptor protein]-L-lysine.</text>
        <dbReference type="EC" id="2.3.2.27"/>
    </reaction>
</comment>
<feature type="region of interest" description="Disordered" evidence="11">
    <location>
        <begin position="1470"/>
        <end position="1595"/>
    </location>
</feature>
<feature type="compositionally biased region" description="Low complexity" evidence="11">
    <location>
        <begin position="725"/>
        <end position="738"/>
    </location>
</feature>
<dbReference type="GO" id="GO:0000151">
    <property type="term" value="C:ubiquitin ligase complex"/>
    <property type="evidence" value="ECO:0007669"/>
    <property type="project" value="TreeGrafter"/>
</dbReference>
<feature type="compositionally biased region" description="Basic and acidic residues" evidence="11">
    <location>
        <begin position="646"/>
        <end position="667"/>
    </location>
</feature>
<dbReference type="PANTHER" id="PTHR21497">
    <property type="entry name" value="UBIQUITIN LIGASE E3 ALPHA-RELATED"/>
    <property type="match status" value="1"/>
</dbReference>
<keyword evidence="5 10" id="KW-0863">Zinc-finger</keyword>
<feature type="region of interest" description="Disordered" evidence="11">
    <location>
        <begin position="646"/>
        <end position="697"/>
    </location>
</feature>
<dbReference type="VEuPathDB" id="CryptoDB:Vbra_19492"/>
<feature type="compositionally biased region" description="Basic and acidic residues" evidence="11">
    <location>
        <begin position="684"/>
        <end position="695"/>
    </location>
</feature>
<dbReference type="Proteomes" id="UP000041254">
    <property type="component" value="Unassembled WGS sequence"/>
</dbReference>
<dbReference type="InterPro" id="IPR039164">
    <property type="entry name" value="UBR1-like"/>
</dbReference>